<reference evidence="1" key="1">
    <citation type="journal article" date="2014" name="Int. J. Syst. Evol. Microbiol.">
        <title>Complete genome sequence of Corynebacterium casei LMG S-19264T (=DSM 44701T), isolated from a smear-ripened cheese.</title>
        <authorList>
            <consortium name="US DOE Joint Genome Institute (JGI-PGF)"/>
            <person name="Walter F."/>
            <person name="Albersmeier A."/>
            <person name="Kalinowski J."/>
            <person name="Ruckert C."/>
        </authorList>
    </citation>
    <scope>NUCLEOTIDE SEQUENCE</scope>
    <source>
        <strain evidence="1">CGMCC 4.7368</strain>
    </source>
</reference>
<evidence type="ECO:0000313" key="1">
    <source>
        <dbReference type="EMBL" id="GGO78014.1"/>
    </source>
</evidence>
<gene>
    <name evidence="1" type="ORF">GCM10012289_59000</name>
</gene>
<evidence type="ECO:0000313" key="2">
    <source>
        <dbReference type="Proteomes" id="UP000646523"/>
    </source>
</evidence>
<dbReference type="EMBL" id="BMNH01000024">
    <property type="protein sequence ID" value="GGO78014.1"/>
    <property type="molecule type" value="Genomic_DNA"/>
</dbReference>
<sequence length="122" mass="13583">MWVAEQSPGWVKMFALSGLSLWSVVDTLPQPGGRAFYLSCDGLGEVSEPVFFNGDEWEDIPADHWDRPRQEGADLVGSSDHAQEMNFYLAAPAYTTGRFIDDTWFTTPGLLCRIPDGAWPRG</sequence>
<protein>
    <submittedName>
        <fullName evidence="1">Uncharacterized protein</fullName>
    </submittedName>
</protein>
<organism evidence="1 2">
    <name type="scientific">Nonomuraea cavernae</name>
    <dbReference type="NCBI Taxonomy" id="2045107"/>
    <lineage>
        <taxon>Bacteria</taxon>
        <taxon>Bacillati</taxon>
        <taxon>Actinomycetota</taxon>
        <taxon>Actinomycetes</taxon>
        <taxon>Streptosporangiales</taxon>
        <taxon>Streptosporangiaceae</taxon>
        <taxon>Nonomuraea</taxon>
    </lineage>
</organism>
<comment type="caution">
    <text evidence="1">The sequence shown here is derived from an EMBL/GenBank/DDBJ whole genome shotgun (WGS) entry which is preliminary data.</text>
</comment>
<dbReference type="Proteomes" id="UP000646523">
    <property type="component" value="Unassembled WGS sequence"/>
</dbReference>
<reference evidence="1" key="2">
    <citation type="submission" date="2020-09" db="EMBL/GenBank/DDBJ databases">
        <authorList>
            <person name="Sun Q."/>
            <person name="Zhou Y."/>
        </authorList>
    </citation>
    <scope>NUCLEOTIDE SEQUENCE</scope>
    <source>
        <strain evidence="1">CGMCC 4.7368</strain>
    </source>
</reference>
<name>A0A917ZB05_9ACTN</name>
<keyword evidence="2" id="KW-1185">Reference proteome</keyword>
<accession>A0A917ZB05</accession>
<dbReference type="AlphaFoldDB" id="A0A917ZB05"/>
<proteinExistence type="predicted"/>